<dbReference type="SUPFAM" id="SSF51569">
    <property type="entry name" value="Aldolase"/>
    <property type="match status" value="1"/>
</dbReference>
<comment type="caution">
    <text evidence="3">The sequence shown here is derived from an EMBL/GenBank/DDBJ whole genome shotgun (WGS) entry which is preliminary data.</text>
</comment>
<sequence>GLNSPLISLSVEDKLKIARKLDELGVHYIEGGWPGSNPKDAEFFVRARSLALRNAQLAAFGSTRHAGSSAESDPNLRALVDAGTRVVTIVGKAHDQHVSRILETTAEENLAMIADSVRYLKSQGLRVFFDAEHFFDGFASDREYALQ</sequence>
<proteinExistence type="predicted"/>
<dbReference type="AlphaFoldDB" id="X0YSA3"/>
<feature type="non-terminal residue" evidence="3">
    <location>
        <position position="1"/>
    </location>
</feature>
<dbReference type="EMBL" id="BARS01057234">
    <property type="protein sequence ID" value="GAG49692.1"/>
    <property type="molecule type" value="Genomic_DNA"/>
</dbReference>
<dbReference type="InterPro" id="IPR013785">
    <property type="entry name" value="Aldolase_TIM"/>
</dbReference>
<dbReference type="PANTHER" id="PTHR43538">
    <property type="entry name" value="ALPHA-IPM SYNTHASE/HOMOCITRATE SYNTHASE"/>
    <property type="match status" value="1"/>
</dbReference>
<gene>
    <name evidence="3" type="ORF">S01H1_83996</name>
</gene>
<dbReference type="Gene3D" id="3.20.20.70">
    <property type="entry name" value="Aldolase class I"/>
    <property type="match status" value="1"/>
</dbReference>
<evidence type="ECO:0000313" key="3">
    <source>
        <dbReference type="EMBL" id="GAG49692.1"/>
    </source>
</evidence>
<name>X0YSA3_9ZZZZ</name>
<dbReference type="InterPro" id="IPR005675">
    <property type="entry name" value="Citramal_synthase"/>
</dbReference>
<dbReference type="PANTHER" id="PTHR43538:SF1">
    <property type="entry name" value="(R)-CITRAMALATE SYNTHASE"/>
    <property type="match status" value="1"/>
</dbReference>
<comment type="pathway">
    <text evidence="1">Amino-acid biosynthesis.</text>
</comment>
<reference evidence="3" key="1">
    <citation type="journal article" date="2014" name="Front. Microbiol.">
        <title>High frequency of phylogenetically diverse reductive dehalogenase-homologous genes in deep subseafloor sedimentary metagenomes.</title>
        <authorList>
            <person name="Kawai M."/>
            <person name="Futagami T."/>
            <person name="Toyoda A."/>
            <person name="Takaki Y."/>
            <person name="Nishi S."/>
            <person name="Hori S."/>
            <person name="Arai W."/>
            <person name="Tsubouchi T."/>
            <person name="Morono Y."/>
            <person name="Uchiyama I."/>
            <person name="Ito T."/>
            <person name="Fujiyama A."/>
            <person name="Inagaki F."/>
            <person name="Takami H."/>
        </authorList>
    </citation>
    <scope>NUCLEOTIDE SEQUENCE</scope>
    <source>
        <strain evidence="3">Expedition CK06-06</strain>
    </source>
</reference>
<dbReference type="GO" id="GO:0046912">
    <property type="term" value="F:acyltransferase activity, acyl groups converted into alkyl on transfer"/>
    <property type="evidence" value="ECO:0007669"/>
    <property type="project" value="InterPro"/>
</dbReference>
<feature type="non-terminal residue" evidence="3">
    <location>
        <position position="147"/>
    </location>
</feature>
<protein>
    <recommendedName>
        <fullName evidence="2">Pyruvate carboxyltransferase domain-containing protein</fullName>
    </recommendedName>
</protein>
<dbReference type="InterPro" id="IPR000891">
    <property type="entry name" value="PYR_CT"/>
</dbReference>
<evidence type="ECO:0000259" key="2">
    <source>
        <dbReference type="Pfam" id="PF00682"/>
    </source>
</evidence>
<accession>X0YSA3</accession>
<evidence type="ECO:0000256" key="1">
    <source>
        <dbReference type="ARBA" id="ARBA00029440"/>
    </source>
</evidence>
<feature type="domain" description="Pyruvate carboxyltransferase" evidence="2">
    <location>
        <begin position="6"/>
        <end position="135"/>
    </location>
</feature>
<dbReference type="Pfam" id="PF00682">
    <property type="entry name" value="HMGL-like"/>
    <property type="match status" value="1"/>
</dbReference>
<dbReference type="GO" id="GO:0019752">
    <property type="term" value="P:carboxylic acid metabolic process"/>
    <property type="evidence" value="ECO:0007669"/>
    <property type="project" value="InterPro"/>
</dbReference>
<organism evidence="3">
    <name type="scientific">marine sediment metagenome</name>
    <dbReference type="NCBI Taxonomy" id="412755"/>
    <lineage>
        <taxon>unclassified sequences</taxon>
        <taxon>metagenomes</taxon>
        <taxon>ecological metagenomes</taxon>
    </lineage>
</organism>